<evidence type="ECO:0000313" key="9">
    <source>
        <dbReference type="EMBL" id="KAL0487092.1"/>
    </source>
</evidence>
<dbReference type="AlphaFoldDB" id="A0AAW2ZCQ6"/>
<dbReference type="InterPro" id="IPR023828">
    <property type="entry name" value="Peptidase_S8_Ser-AS"/>
</dbReference>
<dbReference type="GO" id="GO:0006508">
    <property type="term" value="P:proteolysis"/>
    <property type="evidence" value="ECO:0007669"/>
    <property type="project" value="UniProtKB-KW"/>
</dbReference>
<evidence type="ECO:0000259" key="8">
    <source>
        <dbReference type="Pfam" id="PF00082"/>
    </source>
</evidence>
<dbReference type="PANTHER" id="PTHR43806:SF11">
    <property type="entry name" value="CEREVISIN-RELATED"/>
    <property type="match status" value="1"/>
</dbReference>
<keyword evidence="10" id="KW-1185">Reference proteome</keyword>
<dbReference type="Gene3D" id="3.40.50.200">
    <property type="entry name" value="Peptidase S8/S53 domain"/>
    <property type="match status" value="1"/>
</dbReference>
<organism evidence="9 10">
    <name type="scientific">Acrasis kona</name>
    <dbReference type="NCBI Taxonomy" id="1008807"/>
    <lineage>
        <taxon>Eukaryota</taxon>
        <taxon>Discoba</taxon>
        <taxon>Heterolobosea</taxon>
        <taxon>Tetramitia</taxon>
        <taxon>Eutetramitia</taxon>
        <taxon>Acrasidae</taxon>
        <taxon>Acrasis</taxon>
    </lineage>
</organism>
<evidence type="ECO:0000256" key="4">
    <source>
        <dbReference type="ARBA" id="ARBA00022825"/>
    </source>
</evidence>
<feature type="domain" description="Peptidase S8/S53" evidence="8">
    <location>
        <begin position="131"/>
        <end position="358"/>
    </location>
</feature>
<feature type="chain" id="PRO_5043542638" evidence="7">
    <location>
        <begin position="17"/>
        <end position="379"/>
    </location>
</feature>
<keyword evidence="7" id="KW-0732">Signal</keyword>
<protein>
    <submittedName>
        <fullName evidence="9">Subtilisin-like serine protease</fullName>
    </submittedName>
</protein>
<evidence type="ECO:0000256" key="7">
    <source>
        <dbReference type="SAM" id="SignalP"/>
    </source>
</evidence>
<dbReference type="PROSITE" id="PS00136">
    <property type="entry name" value="SUBTILASE_ASP"/>
    <property type="match status" value="1"/>
</dbReference>
<dbReference type="InterPro" id="IPR022398">
    <property type="entry name" value="Peptidase_S8_His-AS"/>
</dbReference>
<keyword evidence="4 5" id="KW-0720">Serine protease</keyword>
<keyword evidence="3 5" id="KW-0378">Hydrolase</keyword>
<reference evidence="9 10" key="1">
    <citation type="submission" date="2024-03" db="EMBL/GenBank/DDBJ databases">
        <title>The Acrasis kona genome and developmental transcriptomes reveal deep origins of eukaryotic multicellular pathways.</title>
        <authorList>
            <person name="Sheikh S."/>
            <person name="Fu C.-J."/>
            <person name="Brown M.W."/>
            <person name="Baldauf S.L."/>
        </authorList>
    </citation>
    <scope>NUCLEOTIDE SEQUENCE [LARGE SCALE GENOMIC DNA]</scope>
    <source>
        <strain evidence="9 10">ATCC MYA-3509</strain>
    </source>
</reference>
<dbReference type="InterPro" id="IPR050131">
    <property type="entry name" value="Peptidase_S8_subtilisin-like"/>
</dbReference>
<evidence type="ECO:0000256" key="3">
    <source>
        <dbReference type="ARBA" id="ARBA00022801"/>
    </source>
</evidence>
<keyword evidence="2 5" id="KW-0645">Protease</keyword>
<dbReference type="InterPro" id="IPR000209">
    <property type="entry name" value="Peptidase_S8/S53_dom"/>
</dbReference>
<evidence type="ECO:0000313" key="10">
    <source>
        <dbReference type="Proteomes" id="UP001431209"/>
    </source>
</evidence>
<evidence type="ECO:0000256" key="5">
    <source>
        <dbReference type="PROSITE-ProRule" id="PRU01240"/>
    </source>
</evidence>
<dbReference type="PROSITE" id="PS00137">
    <property type="entry name" value="SUBTILASE_HIS"/>
    <property type="match status" value="1"/>
</dbReference>
<feature type="signal peptide" evidence="7">
    <location>
        <begin position="1"/>
        <end position="16"/>
    </location>
</feature>
<dbReference type="PANTHER" id="PTHR43806">
    <property type="entry name" value="PEPTIDASE S8"/>
    <property type="match status" value="1"/>
</dbReference>
<evidence type="ECO:0000256" key="2">
    <source>
        <dbReference type="ARBA" id="ARBA00022670"/>
    </source>
</evidence>
<accession>A0AAW2ZCQ6</accession>
<dbReference type="InterPro" id="IPR015500">
    <property type="entry name" value="Peptidase_S8_subtilisin-rel"/>
</dbReference>
<dbReference type="GO" id="GO:0004252">
    <property type="term" value="F:serine-type endopeptidase activity"/>
    <property type="evidence" value="ECO:0007669"/>
    <property type="project" value="UniProtKB-UniRule"/>
</dbReference>
<gene>
    <name evidence="9" type="ORF">AKO1_000990</name>
</gene>
<dbReference type="Proteomes" id="UP001431209">
    <property type="component" value="Unassembled WGS sequence"/>
</dbReference>
<dbReference type="PROSITE" id="PS00138">
    <property type="entry name" value="SUBTILASE_SER"/>
    <property type="match status" value="1"/>
</dbReference>
<dbReference type="Pfam" id="PF00082">
    <property type="entry name" value="Peptidase_S8"/>
    <property type="match status" value="1"/>
</dbReference>
<dbReference type="CDD" id="cd04077">
    <property type="entry name" value="Peptidases_S8_PCSK9_ProteinaseK_like"/>
    <property type="match status" value="1"/>
</dbReference>
<dbReference type="InterPro" id="IPR036852">
    <property type="entry name" value="Peptidase_S8/S53_dom_sf"/>
</dbReference>
<proteinExistence type="inferred from homology"/>
<feature type="active site" description="Charge relay system" evidence="5">
    <location>
        <position position="140"/>
    </location>
</feature>
<dbReference type="PRINTS" id="PR00723">
    <property type="entry name" value="SUBTILISIN"/>
</dbReference>
<comment type="caution">
    <text evidence="9">The sequence shown here is derived from an EMBL/GenBank/DDBJ whole genome shotgun (WGS) entry which is preliminary data.</text>
</comment>
<evidence type="ECO:0000256" key="1">
    <source>
        <dbReference type="ARBA" id="ARBA00011073"/>
    </source>
</evidence>
<feature type="active site" description="Charge relay system" evidence="5">
    <location>
        <position position="325"/>
    </location>
</feature>
<feature type="active site" description="Charge relay system" evidence="5">
    <location>
        <position position="169"/>
    </location>
</feature>
<dbReference type="PROSITE" id="PS51892">
    <property type="entry name" value="SUBTILASE"/>
    <property type="match status" value="1"/>
</dbReference>
<evidence type="ECO:0000256" key="6">
    <source>
        <dbReference type="RuleBase" id="RU003355"/>
    </source>
</evidence>
<dbReference type="InterPro" id="IPR034193">
    <property type="entry name" value="PCSK9_ProteinaseK-like"/>
</dbReference>
<dbReference type="SUPFAM" id="SSF52743">
    <property type="entry name" value="Subtilisin-like"/>
    <property type="match status" value="1"/>
</dbReference>
<dbReference type="EMBL" id="JAOPGA020001301">
    <property type="protein sequence ID" value="KAL0487092.1"/>
    <property type="molecule type" value="Genomic_DNA"/>
</dbReference>
<dbReference type="GO" id="GO:0005615">
    <property type="term" value="C:extracellular space"/>
    <property type="evidence" value="ECO:0007669"/>
    <property type="project" value="TreeGrafter"/>
</dbReference>
<dbReference type="InterPro" id="IPR023827">
    <property type="entry name" value="Peptidase_S8_Asp-AS"/>
</dbReference>
<name>A0AAW2ZCQ6_9EUKA</name>
<sequence length="379" mass="40375">MRAALCVFLLISVVVCTDNYIIKTITNDVMGAISFLNKNNHNAIVKGNFNFGLKSGLFGFVAQMDEVAADELSRQDGVVEVIRSEKIHVFADDFVPNKISLASRSVQNNATYNLDLLDGVLDGKYNYVSGGAGVNVYVMDSGIKDSHPEFEGRVKWGYSAAGKTDDFGHGTHVAGIIGSKTYGVAKNVTLIAVRVSDTKGSIETANLYLAFDYVLNEHKKSGKHGVINISFGGIGDSFKTFAKIFETLVDSGVAIAASAGNDFKDACLHGPGGNMKGLLSVSSVGGSLKMAYDSNYGKCVNILSPGEAILSTCISPPACYHRGTSMATPHVTGVLAQALSLRKFNSTQEVYDFVLKSAQVGIIKGDLQNTPNVFLNTPK</sequence>
<comment type="similarity">
    <text evidence="1 5 6">Belongs to the peptidase S8 family.</text>
</comment>